<dbReference type="GO" id="GO:0042765">
    <property type="term" value="C:GPI-anchor transamidase complex"/>
    <property type="evidence" value="ECO:0007669"/>
    <property type="project" value="InterPro"/>
</dbReference>
<feature type="signal peptide" evidence="3">
    <location>
        <begin position="1"/>
        <end position="18"/>
    </location>
</feature>
<protein>
    <recommendedName>
        <fullName evidence="6">GPI transamidase component PIG-T</fullName>
    </recommendedName>
</protein>
<evidence type="ECO:0000256" key="2">
    <source>
        <dbReference type="SAM" id="Phobius"/>
    </source>
</evidence>
<dbReference type="PANTHER" id="PTHR12959:SF11">
    <property type="entry name" value="GPI TRANSAMIDASE COMPONENT PIG-T"/>
    <property type="match status" value="1"/>
</dbReference>
<accession>A0AAV2TWF2</accession>
<dbReference type="GO" id="GO:0016255">
    <property type="term" value="P:attachment of GPI anchor to protein"/>
    <property type="evidence" value="ECO:0007669"/>
    <property type="project" value="InterPro"/>
</dbReference>
<comment type="caution">
    <text evidence="4">The sequence shown here is derived from an EMBL/GenBank/DDBJ whole genome shotgun (WGS) entry which is preliminary data.</text>
</comment>
<sequence>MGLVIFLLPVFGLAATSAYDSFSEELLIKDLGSGFTGFHFHFVSKVPEYENSQRHYDLIPKSVLQILPKYSAEEFHLSMVRGYWDNENWGRNFIKAPSSGAELWSWFRNDTVNVDRAWFELTHALSGQLCASLNRLASRDYSIIPAWSHRPTGVTLSSQCKSGTGLVRYGQIPREGLCSENITPWVKLLPCKDLRGLASLIVPTSVFRANYDALTIGLRRICLEPSCSALGFELTQTLTVVFDRRLLYGNINLSWSIQGLLGSRLKGSCSAAQSSRVFLLTSAGNVSVSSDLRSLPYTADPRVQGVYDSANVAGEIGNTLFTTSYTPSDSLSRLPLVSLTKYVAGSGVEDGAIRALLTSHTDIPVRLVYMDLIPWYTQVFFHTLQLYVHNPNTMKSDIMKPEKVLLTPSLARKRMGSIQLVITLPPRQQLTVSYTFRRILQRWDEYPADAHNGYALPAAVVSYQIPDVEFQKLRTKTPAAFLELTLPTWASTYTQYFNESFMVRKHRPGDGFVSIHSPVVMVDMPTPDFSMPFNALCIVCSVVALLFGSVHKTTSGTFFARVPKSSKLSVLLKRLWPKRKRDQSPPTKLTSPKEAQPKPSEEDKCEKSE</sequence>
<evidence type="ECO:0000256" key="3">
    <source>
        <dbReference type="SAM" id="SignalP"/>
    </source>
</evidence>
<evidence type="ECO:0000256" key="1">
    <source>
        <dbReference type="SAM" id="MobiDB-lite"/>
    </source>
</evidence>
<feature type="chain" id="PRO_5043461177" description="GPI transamidase component PIG-T" evidence="3">
    <location>
        <begin position="19"/>
        <end position="609"/>
    </location>
</feature>
<feature type="region of interest" description="Disordered" evidence="1">
    <location>
        <begin position="577"/>
        <end position="609"/>
    </location>
</feature>
<feature type="transmembrane region" description="Helical" evidence="2">
    <location>
        <begin position="531"/>
        <end position="550"/>
    </location>
</feature>
<keyword evidence="2" id="KW-0472">Membrane</keyword>
<dbReference type="PANTHER" id="PTHR12959">
    <property type="entry name" value="GPI TRANSAMIDASE COMPONENT PIG-T-RELATED"/>
    <property type="match status" value="1"/>
</dbReference>
<dbReference type="Proteomes" id="UP001497525">
    <property type="component" value="Unassembled WGS sequence"/>
</dbReference>
<evidence type="ECO:0000313" key="5">
    <source>
        <dbReference type="Proteomes" id="UP001497525"/>
    </source>
</evidence>
<dbReference type="EMBL" id="CAXLJL010000933">
    <property type="protein sequence ID" value="CAL5141727.1"/>
    <property type="molecule type" value="Genomic_DNA"/>
</dbReference>
<dbReference type="AlphaFoldDB" id="A0AAV2TWF2"/>
<keyword evidence="2" id="KW-0812">Transmembrane</keyword>
<evidence type="ECO:0000313" key="4">
    <source>
        <dbReference type="EMBL" id="CAL5141727.1"/>
    </source>
</evidence>
<dbReference type="InterPro" id="IPR007245">
    <property type="entry name" value="PIG-T"/>
</dbReference>
<keyword evidence="2" id="KW-1133">Transmembrane helix</keyword>
<organism evidence="4 5">
    <name type="scientific">Calicophoron daubneyi</name>
    <name type="common">Rumen fluke</name>
    <name type="synonym">Paramphistomum daubneyi</name>
    <dbReference type="NCBI Taxonomy" id="300641"/>
    <lineage>
        <taxon>Eukaryota</taxon>
        <taxon>Metazoa</taxon>
        <taxon>Spiralia</taxon>
        <taxon>Lophotrochozoa</taxon>
        <taxon>Platyhelminthes</taxon>
        <taxon>Trematoda</taxon>
        <taxon>Digenea</taxon>
        <taxon>Plagiorchiida</taxon>
        <taxon>Pronocephalata</taxon>
        <taxon>Paramphistomoidea</taxon>
        <taxon>Paramphistomidae</taxon>
        <taxon>Calicophoron</taxon>
    </lineage>
</organism>
<feature type="compositionally biased region" description="Basic and acidic residues" evidence="1">
    <location>
        <begin position="595"/>
        <end position="609"/>
    </location>
</feature>
<evidence type="ECO:0008006" key="6">
    <source>
        <dbReference type="Google" id="ProtNLM"/>
    </source>
</evidence>
<keyword evidence="3" id="KW-0732">Signal</keyword>
<reference evidence="4" key="1">
    <citation type="submission" date="2024-06" db="EMBL/GenBank/DDBJ databases">
        <authorList>
            <person name="Liu X."/>
            <person name="Lenzi L."/>
            <person name="Haldenby T S."/>
            <person name="Uol C."/>
        </authorList>
    </citation>
    <scope>NUCLEOTIDE SEQUENCE</scope>
</reference>
<dbReference type="Pfam" id="PF04113">
    <property type="entry name" value="Gpi16"/>
    <property type="match status" value="2"/>
</dbReference>
<proteinExistence type="predicted"/>
<name>A0AAV2TWF2_CALDB</name>
<gene>
    <name evidence="4" type="ORF">CDAUBV1_LOCUS17051</name>
</gene>